<comment type="subcellular location">
    <subcellularLocation>
        <location evidence="1 7">Cell membrane</location>
        <topology evidence="1 7">Multi-pass membrane protein</topology>
    </subcellularLocation>
</comment>
<feature type="transmembrane region" description="Helical" evidence="7">
    <location>
        <begin position="290"/>
        <end position="315"/>
    </location>
</feature>
<evidence type="ECO:0000256" key="6">
    <source>
        <dbReference type="ARBA" id="ARBA00023136"/>
    </source>
</evidence>
<dbReference type="Pfam" id="PF00528">
    <property type="entry name" value="BPD_transp_1"/>
    <property type="match status" value="1"/>
</dbReference>
<name>A0ABZ0QPL6_9FIRM</name>
<dbReference type="PROSITE" id="PS50928">
    <property type="entry name" value="ABC_TM1"/>
    <property type="match status" value="1"/>
</dbReference>
<dbReference type="InterPro" id="IPR035906">
    <property type="entry name" value="MetI-like_sf"/>
</dbReference>
<dbReference type="EMBL" id="CP132508">
    <property type="protein sequence ID" value="WPD18707.1"/>
    <property type="molecule type" value="Genomic_DNA"/>
</dbReference>
<dbReference type="PANTHER" id="PTHR30193:SF37">
    <property type="entry name" value="INNER MEMBRANE ABC TRANSPORTER PERMEASE PROTEIN YCJO"/>
    <property type="match status" value="1"/>
</dbReference>
<evidence type="ECO:0000256" key="2">
    <source>
        <dbReference type="ARBA" id="ARBA00022448"/>
    </source>
</evidence>
<keyword evidence="6 7" id="KW-0472">Membrane</keyword>
<feature type="domain" description="ABC transmembrane type-1" evidence="8">
    <location>
        <begin position="97"/>
        <end position="311"/>
    </location>
</feature>
<feature type="transmembrane region" description="Helical" evidence="7">
    <location>
        <begin position="236"/>
        <end position="256"/>
    </location>
</feature>
<keyword evidence="10" id="KW-1185">Reference proteome</keyword>
<evidence type="ECO:0000256" key="7">
    <source>
        <dbReference type="RuleBase" id="RU363032"/>
    </source>
</evidence>
<keyword evidence="5 7" id="KW-1133">Transmembrane helix</keyword>
<evidence type="ECO:0000259" key="8">
    <source>
        <dbReference type="PROSITE" id="PS50928"/>
    </source>
</evidence>
<protein>
    <submittedName>
        <fullName evidence="9">Sugar ABC transporter permease</fullName>
    </submittedName>
</protein>
<dbReference type="Proteomes" id="UP001304683">
    <property type="component" value="Chromosome"/>
</dbReference>
<feature type="transmembrane region" description="Helical" evidence="7">
    <location>
        <begin position="35"/>
        <end position="59"/>
    </location>
</feature>
<dbReference type="PANTHER" id="PTHR30193">
    <property type="entry name" value="ABC TRANSPORTER PERMEASE PROTEIN"/>
    <property type="match status" value="1"/>
</dbReference>
<evidence type="ECO:0000256" key="5">
    <source>
        <dbReference type="ARBA" id="ARBA00022989"/>
    </source>
</evidence>
<feature type="transmembrane region" description="Helical" evidence="7">
    <location>
        <begin position="127"/>
        <end position="147"/>
    </location>
</feature>
<comment type="similarity">
    <text evidence="7">Belongs to the binding-protein-dependent transport system permease family.</text>
</comment>
<evidence type="ECO:0000313" key="9">
    <source>
        <dbReference type="EMBL" id="WPD18707.1"/>
    </source>
</evidence>
<dbReference type="SUPFAM" id="SSF161098">
    <property type="entry name" value="MetI-like"/>
    <property type="match status" value="1"/>
</dbReference>
<accession>A0ABZ0QPL6</accession>
<sequence>MSESGAGTGAASHGRAAAVLAAARPAAPWRLGAGFLLPFALVVAVFFLIPAVLTVILSLTDVSVATGLRDFRWVGLENYRRILTDPVAGLVLRNTLLYVGATLTLFNVGLALVLALATAFLPQRWGGFFRAVWLLPRITPSVVYVLMWKYFAAEPPYGVINQVLAALGLPAGGNWLYEHPWPMVIAINGFVGASMGMIIFSAAIQAIPREQLIAAQVDGAGTWALVRRVVLPQLRWPALFVAAYQTLSLLASYEYILLATDGGPGFYTTEVWALYAFHTALSNYFGNAQYGLGAALATVLVVIGLVASVLYLRFFNFRQLTQRPRIEVS</sequence>
<keyword evidence="3" id="KW-1003">Cell membrane</keyword>
<keyword evidence="4 7" id="KW-0812">Transmembrane</keyword>
<evidence type="ECO:0000256" key="1">
    <source>
        <dbReference type="ARBA" id="ARBA00004651"/>
    </source>
</evidence>
<dbReference type="RefSeq" id="WP_318750508.1">
    <property type="nucleotide sequence ID" value="NZ_CP132508.1"/>
</dbReference>
<organism evidence="9 10">
    <name type="scientific">Thermaerobacter composti</name>
    <dbReference type="NCBI Taxonomy" id="554949"/>
    <lineage>
        <taxon>Bacteria</taxon>
        <taxon>Bacillati</taxon>
        <taxon>Bacillota</taxon>
        <taxon>Clostridia</taxon>
        <taxon>Eubacteriales</taxon>
        <taxon>Clostridiales Family XVII. Incertae Sedis</taxon>
        <taxon>Thermaerobacter</taxon>
    </lineage>
</organism>
<evidence type="ECO:0000256" key="3">
    <source>
        <dbReference type="ARBA" id="ARBA00022475"/>
    </source>
</evidence>
<feature type="transmembrane region" description="Helical" evidence="7">
    <location>
        <begin position="96"/>
        <end position="121"/>
    </location>
</feature>
<feature type="transmembrane region" description="Helical" evidence="7">
    <location>
        <begin position="183"/>
        <end position="204"/>
    </location>
</feature>
<dbReference type="Gene3D" id="1.10.3720.10">
    <property type="entry name" value="MetI-like"/>
    <property type="match status" value="1"/>
</dbReference>
<evidence type="ECO:0000256" key="4">
    <source>
        <dbReference type="ARBA" id="ARBA00022692"/>
    </source>
</evidence>
<dbReference type="InterPro" id="IPR051393">
    <property type="entry name" value="ABC_transporter_permease"/>
</dbReference>
<evidence type="ECO:0000313" key="10">
    <source>
        <dbReference type="Proteomes" id="UP001304683"/>
    </source>
</evidence>
<keyword evidence="2 7" id="KW-0813">Transport</keyword>
<proteinExistence type="inferred from homology"/>
<reference evidence="9 10" key="1">
    <citation type="submission" date="2023-08" db="EMBL/GenBank/DDBJ databases">
        <title>Genome sequence of Thermaerobacter compostii strain Ins1, a spore-forming filamentous bacterium isolated from a deep geothermal reservoir.</title>
        <authorList>
            <person name="Bregnard D."/>
            <person name="Gonzalez D."/>
            <person name="Junier P."/>
        </authorList>
    </citation>
    <scope>NUCLEOTIDE SEQUENCE [LARGE SCALE GENOMIC DNA]</scope>
    <source>
        <strain evidence="9 10">Ins1</strain>
    </source>
</reference>
<dbReference type="CDD" id="cd06261">
    <property type="entry name" value="TM_PBP2"/>
    <property type="match status" value="1"/>
</dbReference>
<gene>
    <name evidence="9" type="ORF">Q5761_10120</name>
</gene>
<dbReference type="InterPro" id="IPR000515">
    <property type="entry name" value="MetI-like"/>
</dbReference>